<organism evidence="1 2">
    <name type="scientific">Panicum miliaceum</name>
    <name type="common">Proso millet</name>
    <name type="synonym">Broomcorn millet</name>
    <dbReference type="NCBI Taxonomy" id="4540"/>
    <lineage>
        <taxon>Eukaryota</taxon>
        <taxon>Viridiplantae</taxon>
        <taxon>Streptophyta</taxon>
        <taxon>Embryophyta</taxon>
        <taxon>Tracheophyta</taxon>
        <taxon>Spermatophyta</taxon>
        <taxon>Magnoliopsida</taxon>
        <taxon>Liliopsida</taxon>
        <taxon>Poales</taxon>
        <taxon>Poaceae</taxon>
        <taxon>PACMAD clade</taxon>
        <taxon>Panicoideae</taxon>
        <taxon>Panicodae</taxon>
        <taxon>Paniceae</taxon>
        <taxon>Panicinae</taxon>
        <taxon>Panicum</taxon>
        <taxon>Panicum sect. Panicum</taxon>
    </lineage>
</organism>
<name>A0A3L6PXU2_PANMI</name>
<dbReference type="OrthoDB" id="686755at2759"/>
<evidence type="ECO:0000313" key="2">
    <source>
        <dbReference type="Proteomes" id="UP000275267"/>
    </source>
</evidence>
<dbReference type="AlphaFoldDB" id="A0A3L6PXU2"/>
<reference evidence="2" key="1">
    <citation type="journal article" date="2019" name="Nat. Commun.">
        <title>The genome of broomcorn millet.</title>
        <authorList>
            <person name="Zou C."/>
            <person name="Miki D."/>
            <person name="Li D."/>
            <person name="Tang Q."/>
            <person name="Xiao L."/>
            <person name="Rajput S."/>
            <person name="Deng P."/>
            <person name="Jia W."/>
            <person name="Huang R."/>
            <person name="Zhang M."/>
            <person name="Sun Y."/>
            <person name="Hu J."/>
            <person name="Fu X."/>
            <person name="Schnable P.S."/>
            <person name="Li F."/>
            <person name="Zhang H."/>
            <person name="Feng B."/>
            <person name="Zhu X."/>
            <person name="Liu R."/>
            <person name="Schnable J.C."/>
            <person name="Zhu J.-K."/>
            <person name="Zhang H."/>
        </authorList>
    </citation>
    <scope>NUCLEOTIDE SEQUENCE [LARGE SCALE GENOMIC DNA]</scope>
</reference>
<proteinExistence type="predicted"/>
<evidence type="ECO:0000313" key="1">
    <source>
        <dbReference type="EMBL" id="RLM65329.1"/>
    </source>
</evidence>
<dbReference type="EMBL" id="PQIB02000015">
    <property type="protein sequence ID" value="RLM65329.1"/>
    <property type="molecule type" value="Genomic_DNA"/>
</dbReference>
<keyword evidence="2" id="KW-1185">Reference proteome</keyword>
<accession>A0A3L6PXU2</accession>
<dbReference type="Proteomes" id="UP000275267">
    <property type="component" value="Unassembled WGS sequence"/>
</dbReference>
<protein>
    <submittedName>
        <fullName evidence="1">Uncharacterized protein</fullName>
    </submittedName>
</protein>
<sequence length="94" mass="10039">MGVDRKNQAADVESLSHNYHLFHATTTPCYRRCPSPASTPVPAARRSRGLGTAAMSGDVPVLFSDGETLKRELVAWAKAVASVAGRESTQLLPC</sequence>
<comment type="caution">
    <text evidence="1">The sequence shown here is derived from an EMBL/GenBank/DDBJ whole genome shotgun (WGS) entry which is preliminary data.</text>
</comment>
<gene>
    <name evidence="1" type="ORF">C2845_PM16G09410</name>
</gene>